<dbReference type="InterPro" id="IPR050644">
    <property type="entry name" value="PG_Glycine_Bridge_Synth"/>
</dbReference>
<dbReference type="InterPro" id="IPR003447">
    <property type="entry name" value="FEMABX"/>
</dbReference>
<dbReference type="PROSITE" id="PS51191">
    <property type="entry name" value="FEMABX"/>
    <property type="match status" value="1"/>
</dbReference>
<evidence type="ECO:0000256" key="1">
    <source>
        <dbReference type="ARBA" id="ARBA00009943"/>
    </source>
</evidence>
<keyword evidence="6" id="KW-0961">Cell wall biogenesis/degradation</keyword>
<dbReference type="Proteomes" id="UP000194218">
    <property type="component" value="Chromosome"/>
</dbReference>
<evidence type="ECO:0000256" key="5">
    <source>
        <dbReference type="ARBA" id="ARBA00023315"/>
    </source>
</evidence>
<dbReference type="SUPFAM" id="SSF55729">
    <property type="entry name" value="Acyl-CoA N-acyltransferases (Nat)"/>
    <property type="match status" value="2"/>
</dbReference>
<evidence type="ECO:0000256" key="3">
    <source>
        <dbReference type="ARBA" id="ARBA00022960"/>
    </source>
</evidence>
<dbReference type="OrthoDB" id="9793335at2"/>
<dbReference type="GO" id="GO:0008360">
    <property type="term" value="P:regulation of cell shape"/>
    <property type="evidence" value="ECO:0007669"/>
    <property type="project" value="UniProtKB-KW"/>
</dbReference>
<evidence type="ECO:0000256" key="2">
    <source>
        <dbReference type="ARBA" id="ARBA00022679"/>
    </source>
</evidence>
<keyword evidence="5" id="KW-0012">Acyltransferase</keyword>
<dbReference type="GO" id="GO:0016755">
    <property type="term" value="F:aminoacyltransferase activity"/>
    <property type="evidence" value="ECO:0007669"/>
    <property type="project" value="InterPro"/>
</dbReference>
<keyword evidence="3" id="KW-0133">Cell shape</keyword>
<keyword evidence="8" id="KW-1185">Reference proteome</keyword>
<evidence type="ECO:0000313" key="8">
    <source>
        <dbReference type="Proteomes" id="UP000194218"/>
    </source>
</evidence>
<accession>A0A1W7D365</accession>
<name>A0A1W7D365_9ACTN</name>
<dbReference type="InterPro" id="IPR016181">
    <property type="entry name" value="Acyl_CoA_acyltransferase"/>
</dbReference>
<dbReference type="AlphaFoldDB" id="A0A1W7D365"/>
<sequence>MIPAGVQAPEEKTHAAPEVVRLTAAEHLAFLREGAAGAGPCHGRVSFLQTPAWAGVKQGWTGESLGWRDAAGRLRGAALVLYRQLPGSRKSFAYLPEGPVIDWAAPDLSGLLAPLLDHVRGAGAFAVRMGPPLAYRRWSARSLKAATGPGRRVGDLLPDRVEPLGAAVADRLREAGWRRCGEEDAGGARDAQPRLVFEVPLAGRSLDDLWSGLNQEWRRNVKRAAKAGVSARLSDRSELPAFHDLLGVTERRDGFRLGRSLEYYQRQFAVLNEQQPGSMRLYTAVYAGQVLAAHTLLRSPDGARASYQTGASADHLREVRPSNALQWRMINDAHQEGAAVYDMRGVPDTLDPGERPFGLLRWKLGTGGEAVEMLGEWELTLSGAVNRTLHRAMQSYLARR</sequence>
<evidence type="ECO:0000256" key="4">
    <source>
        <dbReference type="ARBA" id="ARBA00022984"/>
    </source>
</evidence>
<keyword evidence="4" id="KW-0573">Peptidoglycan synthesis</keyword>
<dbReference type="PANTHER" id="PTHR36174">
    <property type="entry name" value="LIPID II:GLYCINE GLYCYLTRANSFERASE"/>
    <property type="match status" value="1"/>
</dbReference>
<dbReference type="GO" id="GO:0071555">
    <property type="term" value="P:cell wall organization"/>
    <property type="evidence" value="ECO:0007669"/>
    <property type="project" value="UniProtKB-KW"/>
</dbReference>
<evidence type="ECO:0000256" key="6">
    <source>
        <dbReference type="ARBA" id="ARBA00023316"/>
    </source>
</evidence>
<evidence type="ECO:0000313" key="7">
    <source>
        <dbReference type="EMBL" id="ARQ71518.1"/>
    </source>
</evidence>
<reference evidence="7 8" key="1">
    <citation type="submission" date="2017-05" db="EMBL/GenBank/DDBJ databases">
        <title>Complete genome sequence of Streptomyces sp. SCSIO 03032 revealed the diverse biosynthetic pathways for its bioactive secondary metabolites.</title>
        <authorList>
            <person name="Ma L."/>
            <person name="Zhu Y."/>
            <person name="Zhang W."/>
            <person name="Zhang G."/>
            <person name="Tian X."/>
            <person name="Zhang S."/>
            <person name="Zhang C."/>
        </authorList>
    </citation>
    <scope>NUCLEOTIDE SEQUENCE [LARGE SCALE GENOMIC DNA]</scope>
    <source>
        <strain evidence="7 8">SCSIO 03032</strain>
    </source>
</reference>
<dbReference type="GO" id="GO:0009252">
    <property type="term" value="P:peptidoglycan biosynthetic process"/>
    <property type="evidence" value="ECO:0007669"/>
    <property type="project" value="UniProtKB-KW"/>
</dbReference>
<keyword evidence="2" id="KW-0808">Transferase</keyword>
<dbReference type="Pfam" id="PF02388">
    <property type="entry name" value="FemAB"/>
    <property type="match status" value="2"/>
</dbReference>
<comment type="similarity">
    <text evidence="1">Belongs to the FemABX family.</text>
</comment>
<organism evidence="7 8">
    <name type="scientific">Streptomyces marincola</name>
    <dbReference type="NCBI Taxonomy" id="2878388"/>
    <lineage>
        <taxon>Bacteria</taxon>
        <taxon>Bacillati</taxon>
        <taxon>Actinomycetota</taxon>
        <taxon>Actinomycetes</taxon>
        <taxon>Kitasatosporales</taxon>
        <taxon>Streptomycetaceae</taxon>
        <taxon>Streptomyces</taxon>
    </lineage>
</organism>
<dbReference type="KEGG" id="smao:CAG99_24210"/>
<gene>
    <name evidence="7" type="ORF">CAG99_24210</name>
</gene>
<dbReference type="PANTHER" id="PTHR36174:SF1">
    <property type="entry name" value="LIPID II:GLYCINE GLYCYLTRANSFERASE"/>
    <property type="match status" value="1"/>
</dbReference>
<proteinExistence type="inferred from homology"/>
<dbReference type="EMBL" id="CP021121">
    <property type="protein sequence ID" value="ARQ71518.1"/>
    <property type="molecule type" value="Genomic_DNA"/>
</dbReference>
<dbReference type="Gene3D" id="3.40.630.30">
    <property type="match status" value="2"/>
</dbReference>
<protein>
    <submittedName>
        <fullName evidence="7">Peptidoglycan bridge formation protein FemAB</fullName>
    </submittedName>
</protein>